<comment type="caution">
    <text evidence="1">Lacks conserved residue(s) required for the propagation of feature annotation.</text>
</comment>
<proteinExistence type="predicted"/>
<dbReference type="PROSITE" id="PS50026">
    <property type="entry name" value="EGF_3"/>
    <property type="match status" value="1"/>
</dbReference>
<comment type="caution">
    <text evidence="3">The sequence shown here is derived from an EMBL/GenBank/DDBJ whole genome shotgun (WGS) entry which is preliminary data.</text>
</comment>
<keyword evidence="4" id="KW-1185">Reference proteome</keyword>
<feature type="non-terminal residue" evidence="3">
    <location>
        <position position="126"/>
    </location>
</feature>
<dbReference type="Gene3D" id="2.10.25.10">
    <property type="entry name" value="Laminin"/>
    <property type="match status" value="1"/>
</dbReference>
<reference evidence="4" key="1">
    <citation type="submission" date="2022-10" db="EMBL/GenBank/DDBJ databases">
        <title>Genome assembly of Pristionchus species.</title>
        <authorList>
            <person name="Yoshida K."/>
            <person name="Sommer R.J."/>
        </authorList>
    </citation>
    <scope>NUCLEOTIDE SEQUENCE [LARGE SCALE GENOMIC DNA]</scope>
    <source>
        <strain evidence="4">RS5460</strain>
    </source>
</reference>
<name>A0AAN5IBS9_9BILA</name>
<feature type="domain" description="EGF-like" evidence="2">
    <location>
        <begin position="90"/>
        <end position="125"/>
    </location>
</feature>
<dbReference type="Proteomes" id="UP001328107">
    <property type="component" value="Unassembled WGS sequence"/>
</dbReference>
<organism evidence="3 4">
    <name type="scientific">Pristionchus mayeri</name>
    <dbReference type="NCBI Taxonomy" id="1317129"/>
    <lineage>
        <taxon>Eukaryota</taxon>
        <taxon>Metazoa</taxon>
        <taxon>Ecdysozoa</taxon>
        <taxon>Nematoda</taxon>
        <taxon>Chromadorea</taxon>
        <taxon>Rhabditida</taxon>
        <taxon>Rhabditina</taxon>
        <taxon>Diplogasteromorpha</taxon>
        <taxon>Diplogasteroidea</taxon>
        <taxon>Neodiplogasteridae</taxon>
        <taxon>Pristionchus</taxon>
    </lineage>
</organism>
<keyword evidence="1" id="KW-0245">EGF-like domain</keyword>
<dbReference type="PROSITE" id="PS01186">
    <property type="entry name" value="EGF_2"/>
    <property type="match status" value="1"/>
</dbReference>
<dbReference type="SMART" id="SM00181">
    <property type="entry name" value="EGF"/>
    <property type="match status" value="3"/>
</dbReference>
<protein>
    <recommendedName>
        <fullName evidence="2">EGF-like domain-containing protein</fullName>
    </recommendedName>
</protein>
<feature type="non-terminal residue" evidence="3">
    <location>
        <position position="1"/>
    </location>
</feature>
<dbReference type="EMBL" id="BTRK01000006">
    <property type="protein sequence ID" value="GMR60342.1"/>
    <property type="molecule type" value="Genomic_DNA"/>
</dbReference>
<dbReference type="PROSITE" id="PS00022">
    <property type="entry name" value="EGF_1"/>
    <property type="match status" value="1"/>
</dbReference>
<dbReference type="AlphaFoldDB" id="A0AAN5IBS9"/>
<accession>A0AAN5IBS9</accession>
<sequence length="126" mass="13612">IYTVPSQIFCLTGYFGEDCTEHCPQGCAHGICSNGTCSDCVFPYHGEACDRCGINGDCVNGNCKMTGNTALNAGRCDCELPFEGEQCETLINNCSIVPCSPHGKCNLETFKCTCFDTRFTGNFCEV</sequence>
<dbReference type="InterPro" id="IPR000742">
    <property type="entry name" value="EGF"/>
</dbReference>
<evidence type="ECO:0000256" key="1">
    <source>
        <dbReference type="PROSITE-ProRule" id="PRU00076"/>
    </source>
</evidence>
<gene>
    <name evidence="3" type="ORF">PMAYCL1PPCAC_30537</name>
</gene>
<evidence type="ECO:0000259" key="2">
    <source>
        <dbReference type="PROSITE" id="PS50026"/>
    </source>
</evidence>
<evidence type="ECO:0000313" key="3">
    <source>
        <dbReference type="EMBL" id="GMR60342.1"/>
    </source>
</evidence>
<evidence type="ECO:0000313" key="4">
    <source>
        <dbReference type="Proteomes" id="UP001328107"/>
    </source>
</evidence>